<name>A0A9D4FIA8_DREPO</name>
<evidence type="ECO:0000313" key="1">
    <source>
        <dbReference type="EMBL" id="KAH3799285.1"/>
    </source>
</evidence>
<dbReference type="EMBL" id="JAIWYP010000007">
    <property type="protein sequence ID" value="KAH3799285.1"/>
    <property type="molecule type" value="Genomic_DNA"/>
</dbReference>
<accession>A0A9D4FIA8</accession>
<evidence type="ECO:0000313" key="2">
    <source>
        <dbReference type="Proteomes" id="UP000828390"/>
    </source>
</evidence>
<keyword evidence="2" id="KW-1185">Reference proteome</keyword>
<protein>
    <submittedName>
        <fullName evidence="1">Uncharacterized protein</fullName>
    </submittedName>
</protein>
<gene>
    <name evidence="1" type="ORF">DPMN_152891</name>
</gene>
<reference evidence="1" key="2">
    <citation type="submission" date="2020-11" db="EMBL/GenBank/DDBJ databases">
        <authorList>
            <person name="McCartney M.A."/>
            <person name="Auch B."/>
            <person name="Kono T."/>
            <person name="Mallez S."/>
            <person name="Becker A."/>
            <person name="Gohl D.M."/>
            <person name="Silverstein K.A.T."/>
            <person name="Koren S."/>
            <person name="Bechman K.B."/>
            <person name="Herman A."/>
            <person name="Abrahante J.E."/>
            <person name="Garbe J."/>
        </authorList>
    </citation>
    <scope>NUCLEOTIDE SEQUENCE</scope>
    <source>
        <strain evidence="1">Duluth1</strain>
        <tissue evidence="1">Whole animal</tissue>
    </source>
</reference>
<organism evidence="1 2">
    <name type="scientific">Dreissena polymorpha</name>
    <name type="common">Zebra mussel</name>
    <name type="synonym">Mytilus polymorpha</name>
    <dbReference type="NCBI Taxonomy" id="45954"/>
    <lineage>
        <taxon>Eukaryota</taxon>
        <taxon>Metazoa</taxon>
        <taxon>Spiralia</taxon>
        <taxon>Lophotrochozoa</taxon>
        <taxon>Mollusca</taxon>
        <taxon>Bivalvia</taxon>
        <taxon>Autobranchia</taxon>
        <taxon>Heteroconchia</taxon>
        <taxon>Euheterodonta</taxon>
        <taxon>Imparidentia</taxon>
        <taxon>Neoheterodontei</taxon>
        <taxon>Myida</taxon>
        <taxon>Dreissenoidea</taxon>
        <taxon>Dreissenidae</taxon>
        <taxon>Dreissena</taxon>
    </lineage>
</organism>
<dbReference type="AlphaFoldDB" id="A0A9D4FIA8"/>
<reference evidence="1" key="1">
    <citation type="journal article" date="2019" name="bioRxiv">
        <title>The Genome of the Zebra Mussel, Dreissena polymorpha: A Resource for Invasive Species Research.</title>
        <authorList>
            <person name="McCartney M.A."/>
            <person name="Auch B."/>
            <person name="Kono T."/>
            <person name="Mallez S."/>
            <person name="Zhang Y."/>
            <person name="Obille A."/>
            <person name="Becker A."/>
            <person name="Abrahante J.E."/>
            <person name="Garbe J."/>
            <person name="Badalamenti J.P."/>
            <person name="Herman A."/>
            <person name="Mangelson H."/>
            <person name="Liachko I."/>
            <person name="Sullivan S."/>
            <person name="Sone E.D."/>
            <person name="Koren S."/>
            <person name="Silverstein K.A.T."/>
            <person name="Beckman K.B."/>
            <person name="Gohl D.M."/>
        </authorList>
    </citation>
    <scope>NUCLEOTIDE SEQUENCE</scope>
    <source>
        <strain evidence="1">Duluth1</strain>
        <tissue evidence="1">Whole animal</tissue>
    </source>
</reference>
<proteinExistence type="predicted"/>
<comment type="caution">
    <text evidence="1">The sequence shown here is derived from an EMBL/GenBank/DDBJ whole genome shotgun (WGS) entry which is preliminary data.</text>
</comment>
<dbReference type="Proteomes" id="UP000828390">
    <property type="component" value="Unassembled WGS sequence"/>
</dbReference>
<sequence>MPTNINHKVSTIKILCANLAAYHTLLQDNALSNGSLENLDWTHGLDWTGLVDWTHGLDCITSL</sequence>